<gene>
    <name evidence="1" type="ORF">ACAOBT_LOCUS16522</name>
</gene>
<dbReference type="EMBL" id="CAKOFQ010006972">
    <property type="protein sequence ID" value="CAH1985187.1"/>
    <property type="molecule type" value="Genomic_DNA"/>
</dbReference>
<accession>A0A9P0KXX8</accession>
<name>A0A9P0KXX8_ACAOB</name>
<evidence type="ECO:0000313" key="2">
    <source>
        <dbReference type="Proteomes" id="UP001152888"/>
    </source>
</evidence>
<dbReference type="AlphaFoldDB" id="A0A9P0KXX8"/>
<keyword evidence="2" id="KW-1185">Reference proteome</keyword>
<organism evidence="1 2">
    <name type="scientific">Acanthoscelides obtectus</name>
    <name type="common">Bean weevil</name>
    <name type="synonym">Bruchus obtectus</name>
    <dbReference type="NCBI Taxonomy" id="200917"/>
    <lineage>
        <taxon>Eukaryota</taxon>
        <taxon>Metazoa</taxon>
        <taxon>Ecdysozoa</taxon>
        <taxon>Arthropoda</taxon>
        <taxon>Hexapoda</taxon>
        <taxon>Insecta</taxon>
        <taxon>Pterygota</taxon>
        <taxon>Neoptera</taxon>
        <taxon>Endopterygota</taxon>
        <taxon>Coleoptera</taxon>
        <taxon>Polyphaga</taxon>
        <taxon>Cucujiformia</taxon>
        <taxon>Chrysomeloidea</taxon>
        <taxon>Chrysomelidae</taxon>
        <taxon>Bruchinae</taxon>
        <taxon>Bruchini</taxon>
        <taxon>Acanthoscelides</taxon>
    </lineage>
</organism>
<dbReference type="Proteomes" id="UP001152888">
    <property type="component" value="Unassembled WGS sequence"/>
</dbReference>
<sequence>MVEKQKMLVEKRGKTMENRTAHRFLTGLTSQTDRTIGFGQFWTKIRGVLIFRKSEYCSRTDIK</sequence>
<comment type="caution">
    <text evidence="1">The sequence shown here is derived from an EMBL/GenBank/DDBJ whole genome shotgun (WGS) entry which is preliminary data.</text>
</comment>
<protein>
    <submittedName>
        <fullName evidence="1">Uncharacterized protein</fullName>
    </submittedName>
</protein>
<evidence type="ECO:0000313" key="1">
    <source>
        <dbReference type="EMBL" id="CAH1985187.1"/>
    </source>
</evidence>
<proteinExistence type="predicted"/>
<reference evidence="1" key="1">
    <citation type="submission" date="2022-03" db="EMBL/GenBank/DDBJ databases">
        <authorList>
            <person name="Sayadi A."/>
        </authorList>
    </citation>
    <scope>NUCLEOTIDE SEQUENCE</scope>
</reference>